<sequence>MSNIIRDPSPGVFRKWEFTGFGQPAVATATQAEVLSPSVHADAEHYADPEPEPALPAITEEELNAIREQARQTAYEDAYRSAYEQGLIEGRDAGYKELQETVAAEQQALQTLAANMSEQFSAFTLQAEKDILALSLDIAEMILKTSLQLNPEAILPVVRDAVSQIPVTQKNIEIQVNPDDATQVSEALLHGIQQLGWRVVADPNLSRGGCVIETPSNVIDASIETRWQQVRAAIHHSMNTAGSE</sequence>
<evidence type="ECO:0000256" key="6">
    <source>
        <dbReference type="ARBA" id="ARBA00022490"/>
    </source>
</evidence>
<dbReference type="InterPro" id="IPR018035">
    <property type="entry name" value="Flagellar_FliH/T3SS_HrpE"/>
</dbReference>
<dbReference type="GO" id="GO:0009288">
    <property type="term" value="C:bacterial-type flagellum"/>
    <property type="evidence" value="ECO:0007669"/>
    <property type="project" value="InterPro"/>
</dbReference>
<keyword evidence="8" id="KW-0653">Protein transport</keyword>
<dbReference type="InterPro" id="IPR000563">
    <property type="entry name" value="Flag_FliH"/>
</dbReference>
<feature type="domain" description="Flagellar assembly protein FliH/Type III secretion system HrpE" evidence="10">
    <location>
        <begin position="104"/>
        <end position="230"/>
    </location>
</feature>
<dbReference type="GO" id="GO:0003774">
    <property type="term" value="F:cytoskeletal motor activity"/>
    <property type="evidence" value="ECO:0007669"/>
    <property type="project" value="InterPro"/>
</dbReference>
<dbReference type="EMBL" id="JAGSPN010000009">
    <property type="protein sequence ID" value="MBR7783021.1"/>
    <property type="molecule type" value="Genomic_DNA"/>
</dbReference>
<evidence type="ECO:0000256" key="3">
    <source>
        <dbReference type="ARBA" id="ARBA00006602"/>
    </source>
</evidence>
<evidence type="ECO:0000256" key="2">
    <source>
        <dbReference type="ARBA" id="ARBA00004496"/>
    </source>
</evidence>
<dbReference type="PANTHER" id="PTHR34982:SF1">
    <property type="entry name" value="FLAGELLAR ASSEMBLY PROTEIN FLIH"/>
    <property type="match status" value="1"/>
</dbReference>
<dbReference type="GO" id="GO:0005829">
    <property type="term" value="C:cytosol"/>
    <property type="evidence" value="ECO:0007669"/>
    <property type="project" value="TreeGrafter"/>
</dbReference>
<dbReference type="Pfam" id="PF02108">
    <property type="entry name" value="FliH"/>
    <property type="match status" value="1"/>
</dbReference>
<dbReference type="GO" id="GO:0071973">
    <property type="term" value="P:bacterial-type flagellum-dependent cell motility"/>
    <property type="evidence" value="ECO:0007669"/>
    <property type="project" value="InterPro"/>
</dbReference>
<comment type="caution">
    <text evidence="11">The sequence shown here is derived from an EMBL/GenBank/DDBJ whole genome shotgun (WGS) entry which is preliminary data.</text>
</comment>
<keyword evidence="9" id="KW-1006">Bacterial flagellum protein export</keyword>
<evidence type="ECO:0000313" key="11">
    <source>
        <dbReference type="EMBL" id="MBR7783021.1"/>
    </source>
</evidence>
<protein>
    <recommendedName>
        <fullName evidence="4">Flagellar assembly protein FliH</fullName>
    </recommendedName>
</protein>
<evidence type="ECO:0000256" key="8">
    <source>
        <dbReference type="ARBA" id="ARBA00022927"/>
    </source>
</evidence>
<keyword evidence="5" id="KW-0813">Transport</keyword>
<keyword evidence="11" id="KW-0969">Cilium</keyword>
<keyword evidence="11" id="KW-0282">Flagellum</keyword>
<dbReference type="AlphaFoldDB" id="A0A941DQJ0"/>
<comment type="similarity">
    <text evidence="3">Belongs to the FliH family.</text>
</comment>
<proteinExistence type="inferred from homology"/>
<evidence type="ECO:0000313" key="12">
    <source>
        <dbReference type="Proteomes" id="UP000680067"/>
    </source>
</evidence>
<dbReference type="GO" id="GO:0044781">
    <property type="term" value="P:bacterial-type flagellum organization"/>
    <property type="evidence" value="ECO:0007669"/>
    <property type="project" value="UniProtKB-KW"/>
</dbReference>
<keyword evidence="11" id="KW-0966">Cell projection</keyword>
<evidence type="ECO:0000256" key="5">
    <source>
        <dbReference type="ARBA" id="ARBA00022448"/>
    </source>
</evidence>
<reference evidence="11" key="1">
    <citation type="submission" date="2021-04" db="EMBL/GenBank/DDBJ databases">
        <title>novel species isolated from subtropical streams in China.</title>
        <authorList>
            <person name="Lu H."/>
        </authorList>
    </citation>
    <scope>NUCLEOTIDE SEQUENCE</scope>
    <source>
        <strain evidence="11">LFS511W</strain>
    </source>
</reference>
<dbReference type="PRINTS" id="PR01003">
    <property type="entry name" value="FLGFLIH"/>
</dbReference>
<gene>
    <name evidence="11" type="ORF">KDM89_12790</name>
</gene>
<dbReference type="PANTHER" id="PTHR34982">
    <property type="entry name" value="YOP PROTEINS TRANSLOCATION PROTEIN L"/>
    <property type="match status" value="1"/>
</dbReference>
<keyword evidence="6" id="KW-0963">Cytoplasm</keyword>
<keyword evidence="7" id="KW-1005">Bacterial flagellum biogenesis</keyword>
<evidence type="ECO:0000256" key="9">
    <source>
        <dbReference type="ARBA" id="ARBA00023225"/>
    </source>
</evidence>
<dbReference type="RefSeq" id="WP_212688309.1">
    <property type="nucleotide sequence ID" value="NZ_JAGSPN010000009.1"/>
</dbReference>
<dbReference type="Proteomes" id="UP000680067">
    <property type="component" value="Unassembled WGS sequence"/>
</dbReference>
<dbReference type="InterPro" id="IPR051472">
    <property type="entry name" value="T3SS_Stator/FliH"/>
</dbReference>
<comment type="subcellular location">
    <subcellularLocation>
        <location evidence="2">Cytoplasm</location>
    </subcellularLocation>
</comment>
<dbReference type="GO" id="GO:0015031">
    <property type="term" value="P:protein transport"/>
    <property type="evidence" value="ECO:0007669"/>
    <property type="project" value="UniProtKB-KW"/>
</dbReference>
<evidence type="ECO:0000259" key="10">
    <source>
        <dbReference type="Pfam" id="PF02108"/>
    </source>
</evidence>
<evidence type="ECO:0000256" key="7">
    <source>
        <dbReference type="ARBA" id="ARBA00022795"/>
    </source>
</evidence>
<organism evidence="11 12">
    <name type="scientific">Undibacterium luofuense</name>
    <dbReference type="NCBI Taxonomy" id="2828733"/>
    <lineage>
        <taxon>Bacteria</taxon>
        <taxon>Pseudomonadati</taxon>
        <taxon>Pseudomonadota</taxon>
        <taxon>Betaproteobacteria</taxon>
        <taxon>Burkholderiales</taxon>
        <taxon>Oxalobacteraceae</taxon>
        <taxon>Undibacterium</taxon>
    </lineage>
</organism>
<evidence type="ECO:0000256" key="1">
    <source>
        <dbReference type="ARBA" id="ARBA00003041"/>
    </source>
</evidence>
<evidence type="ECO:0000256" key="4">
    <source>
        <dbReference type="ARBA" id="ARBA00016507"/>
    </source>
</evidence>
<accession>A0A941DQJ0</accession>
<name>A0A941DQJ0_9BURK</name>
<comment type="function">
    <text evidence="1">Needed for flagellar regrowth and assembly.</text>
</comment>
<keyword evidence="12" id="KW-1185">Reference proteome</keyword>